<feature type="transmembrane region" description="Helical" evidence="8">
    <location>
        <begin position="1107"/>
        <end position="1127"/>
    </location>
</feature>
<keyword evidence="5 8" id="KW-1133">Transmembrane helix</keyword>
<dbReference type="Gene3D" id="2.60.120.200">
    <property type="match status" value="2"/>
</dbReference>
<evidence type="ECO:0000313" key="12">
    <source>
        <dbReference type="WBParaSite" id="maker-uti_cns_0015248-snap-gene-0.1-mRNA-1"/>
    </source>
</evidence>
<keyword evidence="7" id="KW-1015">Disulfide bond</keyword>
<dbReference type="InterPro" id="IPR013320">
    <property type="entry name" value="ConA-like_dom_sf"/>
</dbReference>
<dbReference type="PANTHER" id="PTHR11206">
    <property type="entry name" value="MULTIDRUG RESISTANCE PROTEIN"/>
    <property type="match status" value="1"/>
</dbReference>
<accession>A0A1I8IRR2</accession>
<keyword evidence="11" id="KW-1185">Reference proteome</keyword>
<organism evidence="11 12">
    <name type="scientific">Macrostomum lignano</name>
    <dbReference type="NCBI Taxonomy" id="282301"/>
    <lineage>
        <taxon>Eukaryota</taxon>
        <taxon>Metazoa</taxon>
        <taxon>Spiralia</taxon>
        <taxon>Lophotrochozoa</taxon>
        <taxon>Platyhelminthes</taxon>
        <taxon>Rhabditophora</taxon>
        <taxon>Macrostomorpha</taxon>
        <taxon>Macrostomida</taxon>
        <taxon>Macrostomidae</taxon>
        <taxon>Macrostomum</taxon>
    </lineage>
</organism>
<dbReference type="GO" id="GO:1990961">
    <property type="term" value="P:xenobiotic detoxification by transmembrane export across the plasma membrane"/>
    <property type="evidence" value="ECO:0007669"/>
    <property type="project" value="InterPro"/>
</dbReference>
<evidence type="ECO:0000313" key="11">
    <source>
        <dbReference type="Proteomes" id="UP000095280"/>
    </source>
</evidence>
<feature type="transmembrane region" description="Helical" evidence="8">
    <location>
        <begin position="921"/>
        <end position="941"/>
    </location>
</feature>
<comment type="caution">
    <text evidence="8">Lacks conserved residue(s) required for the propagation of feature annotation.</text>
</comment>
<evidence type="ECO:0000256" key="4">
    <source>
        <dbReference type="ARBA" id="ARBA00022729"/>
    </source>
</evidence>
<dbReference type="Pfam" id="PF13385">
    <property type="entry name" value="Laminin_G_3"/>
    <property type="match status" value="2"/>
</dbReference>
<sequence length="1229" mass="133674">LEDAVVTGIAADGSDLHAAAEVRARGQSGGRSAGGLSSSVDEDPDFRCLLVVHRGDVGPTAGRVVKLTALSVYCIGMFSCRSRWPLFGTALRVRVALLMGQKATKPSSLKRLHILQLALFVQTVWTLSDTLHLPCRTRKCAATALLFCFFFSFCPPLPKPAASCTAASLSAAAWCRRLRSTPDGLERPHVRLPVLAAPSSLHRLEPRAGVCKHVGQPPDGQSDERHRLPVVERPAPARPRRLLAHEQRHSDSQCGPNSGHLDLQENIPMQYTDSAVNFTGQSGVSERFNIDELTSVCLTSLSMSVWVKVTNASRGSMPLLEGLTMPSSYHTRFWLHPTTTDIELTVASKVRVSGPTDTASGWTHIAAVYDKQTPEIRILVNGTRQATSGSATALTSCADFGSNVQIGAVSRSVSHNRVLEGFMRCFGVSERALSDSEVALLQGLFAVEASATLMYPAGILAKARRSWMLLGALLNEADFGLENRGVLTEAQTFLEEDLTLVKDGDTRTSAAVKQRAFGEAVNALAALVHADIQWDGGLEAPADVESGEGTIHIVRVHLALSAQYETSTGGCVVPQTPQHSLVASSARMCAFLCSQKLRRPCIAWSRRAGVCNMSDSLQTASLTNDTDCQAWSALRQLGLVAFWPMSNATRTRNAVSNSGHLDLQENIPMQYTDSAVNFTGQSGVSERFNIDELTSVCLTSLTMSVWVKVTNPARGAMPLLEGLTMPFSYHTRLWLYPTTTNIKFTVVSKVSVSGPTDTASGWTHIAAVYDRQTPEVRILVNGTRQATSGSATSGSATALTSCANFGSRVQIGAISRSSGHNRVFEGFMRCFGVSERALSDSEVALLQGLALSTTMAGAAGDRSARKLIDQPSLAVAYNRSQDSFTCTDDGVVLDTDNSNRLVAMAKRLWLRMFPLGFRDEFLVMFALSWPAILTTFFQFFLQTTSIIMCGQLGKIDLDSVALANSFINVAGICIGVGMSTACDTLFSQTFGSRNKKRMGMYLQRGLMVMYSVLVLLWCLHLNIKPVLLWLGQNSVIADKTARYMLYFMPGLFFDYSFLVLSRFLQNQNIMYPPMIAGFVGNIFNVVSQYLAIHIFDYGYLSSAVLQASSLAVMFFLTLIYTLCTGVYKDCWDGWKVESLYNWCDFVKLAVPGIFLIALEEWSFEISTIVAGTLGEVQLGAQSIVFQMEAISYMIPFGISVAVNIRVGQQLGGNQPLGAAQSFRIGLLMM</sequence>
<evidence type="ECO:0000256" key="9">
    <source>
        <dbReference type="SAM" id="MobiDB-lite"/>
    </source>
</evidence>
<evidence type="ECO:0000256" key="1">
    <source>
        <dbReference type="ARBA" id="ARBA00004141"/>
    </source>
</evidence>
<dbReference type="WBParaSite" id="maker-uti_cns_0015248-snap-gene-0.1-mRNA-1">
    <property type="protein sequence ID" value="maker-uti_cns_0015248-snap-gene-0.1-mRNA-1"/>
    <property type="gene ID" value="maker-uti_cns_0015248-snap-gene-0.1"/>
</dbReference>
<comment type="similarity">
    <text evidence="2 8">Belongs to the multi antimicrobial extrusion (MATE) (TC 2.A.66.1) family.</text>
</comment>
<dbReference type="SUPFAM" id="SSF49899">
    <property type="entry name" value="Concanavalin A-like lectins/glucanases"/>
    <property type="match status" value="2"/>
</dbReference>
<keyword evidence="3 8" id="KW-0812">Transmembrane</keyword>
<evidence type="ECO:0000259" key="10">
    <source>
        <dbReference type="SMART" id="SM00560"/>
    </source>
</evidence>
<feature type="domain" description="LamG-like jellyroll fold" evidence="10">
    <location>
        <begin position="699"/>
        <end position="841"/>
    </location>
</feature>
<evidence type="ECO:0000256" key="5">
    <source>
        <dbReference type="ARBA" id="ARBA00022989"/>
    </source>
</evidence>
<protein>
    <recommendedName>
        <fullName evidence="8">Multidrug and toxin extrusion protein</fullName>
    </recommendedName>
</protein>
<dbReference type="GO" id="GO:0042910">
    <property type="term" value="F:xenobiotic transmembrane transporter activity"/>
    <property type="evidence" value="ECO:0007669"/>
    <property type="project" value="InterPro"/>
</dbReference>
<keyword evidence="6 8" id="KW-0472">Membrane</keyword>
<proteinExistence type="inferred from homology"/>
<dbReference type="InterPro" id="IPR045069">
    <property type="entry name" value="MATE_euk"/>
</dbReference>
<feature type="transmembrane region" description="Helical" evidence="8">
    <location>
        <begin position="1043"/>
        <end position="1063"/>
    </location>
</feature>
<dbReference type="GO" id="GO:0015297">
    <property type="term" value="F:antiporter activity"/>
    <property type="evidence" value="ECO:0007669"/>
    <property type="project" value="InterPro"/>
</dbReference>
<evidence type="ECO:0000256" key="2">
    <source>
        <dbReference type="ARBA" id="ARBA00010199"/>
    </source>
</evidence>
<evidence type="ECO:0000256" key="8">
    <source>
        <dbReference type="RuleBase" id="RU004914"/>
    </source>
</evidence>
<feature type="transmembrane region" description="Helical" evidence="8">
    <location>
        <begin position="1006"/>
        <end position="1023"/>
    </location>
</feature>
<dbReference type="AlphaFoldDB" id="A0A1I8IRR2"/>
<feature type="transmembrane region" description="Helical" evidence="8">
    <location>
        <begin position="1075"/>
        <end position="1095"/>
    </location>
</feature>
<feature type="region of interest" description="Disordered" evidence="9">
    <location>
        <begin position="212"/>
        <end position="238"/>
    </location>
</feature>
<name>A0A1I8IRR2_9PLAT</name>
<evidence type="ECO:0000256" key="7">
    <source>
        <dbReference type="ARBA" id="ARBA00023157"/>
    </source>
</evidence>
<evidence type="ECO:0000256" key="6">
    <source>
        <dbReference type="ARBA" id="ARBA00023136"/>
    </source>
</evidence>
<dbReference type="GO" id="GO:0016020">
    <property type="term" value="C:membrane"/>
    <property type="evidence" value="ECO:0007669"/>
    <property type="project" value="UniProtKB-SubCell"/>
</dbReference>
<keyword evidence="4" id="KW-0732">Signal</keyword>
<feature type="domain" description="LamG-like jellyroll fold" evidence="10">
    <location>
        <begin position="299"/>
        <end position="436"/>
    </location>
</feature>
<dbReference type="Proteomes" id="UP000095280">
    <property type="component" value="Unplaced"/>
</dbReference>
<dbReference type="CDD" id="cd13132">
    <property type="entry name" value="MATE_eukaryotic"/>
    <property type="match status" value="1"/>
</dbReference>
<dbReference type="Pfam" id="PF01554">
    <property type="entry name" value="MatE"/>
    <property type="match status" value="2"/>
</dbReference>
<evidence type="ECO:0000256" key="3">
    <source>
        <dbReference type="ARBA" id="ARBA00022692"/>
    </source>
</evidence>
<dbReference type="NCBIfam" id="TIGR00797">
    <property type="entry name" value="matE"/>
    <property type="match status" value="1"/>
</dbReference>
<dbReference type="InterPro" id="IPR002528">
    <property type="entry name" value="MATE_fam"/>
</dbReference>
<comment type="subcellular location">
    <subcellularLocation>
        <location evidence="1">Membrane</location>
        <topology evidence="1">Multi-pass membrane protein</topology>
    </subcellularLocation>
</comment>
<dbReference type="InterPro" id="IPR006558">
    <property type="entry name" value="LamG-like"/>
</dbReference>
<reference evidence="12" key="1">
    <citation type="submission" date="2016-11" db="UniProtKB">
        <authorList>
            <consortium name="WormBaseParasite"/>
        </authorList>
    </citation>
    <scope>IDENTIFICATION</scope>
</reference>
<dbReference type="SMART" id="SM00560">
    <property type="entry name" value="LamGL"/>
    <property type="match status" value="2"/>
</dbReference>